<reference evidence="4 5" key="1">
    <citation type="journal article" date="2015" name="Sci. Rep.">
        <title>Chromosome-level genome map provides insights into diverse defense mechanisms in the medicinal fungus Ganoderma sinense.</title>
        <authorList>
            <person name="Zhu Y."/>
            <person name="Xu J."/>
            <person name="Sun C."/>
            <person name="Zhou S."/>
            <person name="Xu H."/>
            <person name="Nelson D.R."/>
            <person name="Qian J."/>
            <person name="Song J."/>
            <person name="Luo H."/>
            <person name="Xiang L."/>
            <person name="Li Y."/>
            <person name="Xu Z."/>
            <person name="Ji A."/>
            <person name="Wang L."/>
            <person name="Lu S."/>
            <person name="Hayward A."/>
            <person name="Sun W."/>
            <person name="Li X."/>
            <person name="Schwartz D.C."/>
            <person name="Wang Y."/>
            <person name="Chen S."/>
        </authorList>
    </citation>
    <scope>NUCLEOTIDE SEQUENCE [LARGE SCALE GENOMIC DNA]</scope>
    <source>
        <strain evidence="4 5">ZZ0214-1</strain>
    </source>
</reference>
<keyword evidence="2" id="KW-1133">Transmembrane helix</keyword>
<dbReference type="InterPro" id="IPR032514">
    <property type="entry name" value="GtaA_central"/>
</dbReference>
<dbReference type="Proteomes" id="UP000230002">
    <property type="component" value="Unassembled WGS sequence"/>
</dbReference>
<dbReference type="AlphaFoldDB" id="A0A2G8SQ35"/>
<keyword evidence="2" id="KW-0812">Transmembrane</keyword>
<keyword evidence="5" id="KW-1185">Reference proteome</keyword>
<dbReference type="OrthoDB" id="2803628at2759"/>
<dbReference type="Gene3D" id="1.50.10.10">
    <property type="match status" value="1"/>
</dbReference>
<evidence type="ECO:0000313" key="5">
    <source>
        <dbReference type="Proteomes" id="UP000230002"/>
    </source>
</evidence>
<evidence type="ECO:0000259" key="3">
    <source>
        <dbReference type="Pfam" id="PF16335"/>
    </source>
</evidence>
<dbReference type="Pfam" id="PF16335">
    <property type="entry name" value="GtaA_6_Hairpin"/>
    <property type="match status" value="1"/>
</dbReference>
<dbReference type="InterPro" id="IPR008928">
    <property type="entry name" value="6-hairpin_glycosidase_sf"/>
</dbReference>
<dbReference type="GO" id="GO:0005975">
    <property type="term" value="P:carbohydrate metabolic process"/>
    <property type="evidence" value="ECO:0007669"/>
    <property type="project" value="InterPro"/>
</dbReference>
<accession>A0A2G8SQ35</accession>
<proteinExistence type="predicted"/>
<dbReference type="InterPro" id="IPR052743">
    <property type="entry name" value="Glutaminase_GtaA"/>
</dbReference>
<dbReference type="EMBL" id="AYKW01000002">
    <property type="protein sequence ID" value="PIL35874.1"/>
    <property type="molecule type" value="Genomic_DNA"/>
</dbReference>
<name>A0A2G8SQ35_9APHY</name>
<dbReference type="STRING" id="1077348.A0A2G8SQ35"/>
<keyword evidence="2" id="KW-0472">Membrane</keyword>
<feature type="compositionally biased region" description="Polar residues" evidence="1">
    <location>
        <begin position="410"/>
        <end position="431"/>
    </location>
</feature>
<gene>
    <name evidence="4" type="ORF">GSI_01534</name>
</gene>
<comment type="caution">
    <text evidence="4">The sequence shown here is derived from an EMBL/GenBank/DDBJ whole genome shotgun (WGS) entry which is preliminary data.</text>
</comment>
<dbReference type="PANTHER" id="PTHR31987">
    <property type="entry name" value="GLUTAMINASE A-RELATED"/>
    <property type="match status" value="1"/>
</dbReference>
<sequence length="474" mass="50016">MFLYLNASIGGALLQPLLETQANLTGRSFAASDIGNLYPVASGSDADPTKGVEQSGNMLIMELAYARISGDGALLSQYYNTTKRWADYLVSTALNSTNQSNEDGDTTDLANTALKGIIGVKAMAEIAHALGQDSDATQYGNQASSLLSSWLSLATSSGGSRLLGSYGDQQSWSLMYNLFSDKLLGLNFVGQSVIDMQTQYLSTRLATAPEFGLPIDSESGTIGNAAWTMFTSAFVSDDNVRNNLIQSIYNHANFNLSAGVFPETYNTTDNSIKNGGASPALGAMFAHLALTVSNQTISRGSVSANGNGNGVAKGGSGSGAIVGGAIGGLTIVGIIVAMFVVFLRKRRMRKTEEADMSEIAEHVPHHPTLTPYGQHRSSDYAPTNPDRIVGFAGIGAGGNESAGRMYEPAQSESLAASSNVGSQAGSASSRDLLSRRESMSTTDVVGLRTEVENLRRVVQDIRAERLEPPPEYAE</sequence>
<dbReference type="PANTHER" id="PTHR31987:SF1">
    <property type="entry name" value="GLUTAMINASE A"/>
    <property type="match status" value="1"/>
</dbReference>
<dbReference type="SUPFAM" id="SSF48208">
    <property type="entry name" value="Six-hairpin glycosidases"/>
    <property type="match status" value="1"/>
</dbReference>
<evidence type="ECO:0000256" key="2">
    <source>
        <dbReference type="SAM" id="Phobius"/>
    </source>
</evidence>
<organism evidence="4 5">
    <name type="scientific">Ganoderma sinense ZZ0214-1</name>
    <dbReference type="NCBI Taxonomy" id="1077348"/>
    <lineage>
        <taxon>Eukaryota</taxon>
        <taxon>Fungi</taxon>
        <taxon>Dikarya</taxon>
        <taxon>Basidiomycota</taxon>
        <taxon>Agaricomycotina</taxon>
        <taxon>Agaricomycetes</taxon>
        <taxon>Polyporales</taxon>
        <taxon>Polyporaceae</taxon>
        <taxon>Ganoderma</taxon>
    </lineage>
</organism>
<dbReference type="GO" id="GO:0003824">
    <property type="term" value="F:catalytic activity"/>
    <property type="evidence" value="ECO:0007669"/>
    <property type="project" value="UniProtKB-ARBA"/>
</dbReference>
<feature type="region of interest" description="Disordered" evidence="1">
    <location>
        <begin position="401"/>
        <end position="444"/>
    </location>
</feature>
<evidence type="ECO:0000313" key="4">
    <source>
        <dbReference type="EMBL" id="PIL35874.1"/>
    </source>
</evidence>
<feature type="domain" description="Glutaminase A central" evidence="3">
    <location>
        <begin position="1"/>
        <end position="288"/>
    </location>
</feature>
<protein>
    <recommendedName>
        <fullName evidence="3">Glutaminase A central domain-containing protein</fullName>
    </recommendedName>
</protein>
<dbReference type="InterPro" id="IPR012341">
    <property type="entry name" value="6hp_glycosidase-like_sf"/>
</dbReference>
<evidence type="ECO:0000256" key="1">
    <source>
        <dbReference type="SAM" id="MobiDB-lite"/>
    </source>
</evidence>
<feature type="transmembrane region" description="Helical" evidence="2">
    <location>
        <begin position="321"/>
        <end position="343"/>
    </location>
</feature>